<dbReference type="GO" id="GO:0005524">
    <property type="term" value="F:ATP binding"/>
    <property type="evidence" value="ECO:0007669"/>
    <property type="project" value="UniProtKB-UniRule"/>
</dbReference>
<feature type="binding site" evidence="14">
    <location>
        <position position="197"/>
    </location>
    <ligand>
        <name>ATP</name>
        <dbReference type="ChEBI" id="CHEBI:30616"/>
    </ligand>
</feature>
<dbReference type="SUPFAM" id="SSF55821">
    <property type="entry name" value="YrdC/RibB"/>
    <property type="match status" value="1"/>
</dbReference>
<feature type="binding site" evidence="14">
    <location>
        <position position="153"/>
    </location>
    <ligand>
        <name>ATP</name>
        <dbReference type="ChEBI" id="CHEBI:30616"/>
    </ligand>
</feature>
<dbReference type="AlphaFoldDB" id="A0A1S9I440"/>
<evidence type="ECO:0000256" key="11">
    <source>
        <dbReference type="ARBA" id="ARBA00029774"/>
    </source>
</evidence>
<dbReference type="Proteomes" id="UP000190256">
    <property type="component" value="Unassembled WGS sequence"/>
</dbReference>
<reference evidence="17 19" key="2">
    <citation type="submission" date="2016-12" db="EMBL/GenBank/DDBJ databases">
        <title>Clostridium tepidum sp. nov., a close relative of Clostridium sporogenes and Clostridium botulinum Group I.</title>
        <authorList>
            <person name="Dobritsa A.P."/>
            <person name="Kutumbaka K.K."/>
            <person name="Werner K."/>
            <person name="Wiedmann M."/>
            <person name="Asmus A."/>
            <person name="Samadpour M."/>
        </authorList>
    </citation>
    <scope>NUCLEOTIDE SEQUENCE [LARGE SCALE GENOMIC DNA]</scope>
    <source>
        <strain evidence="17 19">IEH 97212</strain>
    </source>
</reference>
<sequence>METKVVRLDENNIDEYIISEAGNILRQGGLVVFPTETVYGLGANALDKNAVKKIFEAKGRPQDNPLIVHISKVNDIYNLVEEISPIAKKIMDKFWPGPITIILKKKDIIPHETSAGLDSIGIRMPSNKIAMEIISMAGVPIAAPSANLSGKPSPTDVETCINDLYGKVDVILGGDSSEVGVESTVIDCTINPPCILRPGGITLEMLQDIDPNIYIDPAIMKKPEKNLRPKAPGMKYRHYAPKAPLKIIKGDLNKTIEKINQMVQNYIDEKKKVGIIATDETIDNYKNGEVISIGSRNDLSSVAHNLFHVLRKFDEKNVDLILSEAFEEKGMGVAIMNRLKKSSGYDILNLD</sequence>
<dbReference type="PANTHER" id="PTHR17490">
    <property type="entry name" value="SUA5"/>
    <property type="match status" value="1"/>
</dbReference>
<feature type="binding site" evidence="14">
    <location>
        <position position="64"/>
    </location>
    <ligand>
        <name>ATP</name>
        <dbReference type="ChEBI" id="CHEBI:30616"/>
    </ligand>
</feature>
<dbReference type="InterPro" id="IPR010923">
    <property type="entry name" value="T(6)A37_SUA5"/>
</dbReference>
<evidence type="ECO:0000256" key="8">
    <source>
        <dbReference type="ARBA" id="ARBA00022695"/>
    </source>
</evidence>
<dbReference type="PROSITE" id="PS51163">
    <property type="entry name" value="YRDC"/>
    <property type="match status" value="1"/>
</dbReference>
<dbReference type="Pfam" id="PF03481">
    <property type="entry name" value="Sua5_C"/>
    <property type="match status" value="1"/>
</dbReference>
<name>A0A1S9I440_9CLOT</name>
<feature type="binding site" evidence="14">
    <location>
        <position position="145"/>
    </location>
    <ligand>
        <name>ATP</name>
        <dbReference type="ChEBI" id="CHEBI:30616"/>
    </ligand>
</feature>
<organism evidence="17 19">
    <name type="scientific">Clostridium tepidum</name>
    <dbReference type="NCBI Taxonomy" id="1962263"/>
    <lineage>
        <taxon>Bacteria</taxon>
        <taxon>Bacillati</taxon>
        <taxon>Bacillota</taxon>
        <taxon>Clostridia</taxon>
        <taxon>Eubacteriales</taxon>
        <taxon>Clostridiaceae</taxon>
        <taxon>Clostridium</taxon>
    </lineage>
</organism>
<evidence type="ECO:0000256" key="14">
    <source>
        <dbReference type="PIRSR" id="PIRSR004930-1"/>
    </source>
</evidence>
<dbReference type="GO" id="GO:0000049">
    <property type="term" value="F:tRNA binding"/>
    <property type="evidence" value="ECO:0007669"/>
    <property type="project" value="TreeGrafter"/>
</dbReference>
<dbReference type="GO" id="GO:0003725">
    <property type="term" value="F:double-stranded RNA binding"/>
    <property type="evidence" value="ECO:0007669"/>
    <property type="project" value="UniProtKB-UniRule"/>
</dbReference>
<dbReference type="InterPro" id="IPR006070">
    <property type="entry name" value="Sua5-like_dom"/>
</dbReference>
<dbReference type="InterPro" id="IPR038385">
    <property type="entry name" value="Sua5/YwlC_C"/>
</dbReference>
<keyword evidence="7 13" id="KW-0819">tRNA processing</keyword>
<evidence type="ECO:0000256" key="2">
    <source>
        <dbReference type="ARBA" id="ARBA00007663"/>
    </source>
</evidence>
<dbReference type="PANTHER" id="PTHR17490:SF16">
    <property type="entry name" value="THREONYLCARBAMOYL-AMP SYNTHASE"/>
    <property type="match status" value="1"/>
</dbReference>
<evidence type="ECO:0000313" key="16">
    <source>
        <dbReference type="EMBL" id="OOO62945.1"/>
    </source>
</evidence>
<evidence type="ECO:0000256" key="3">
    <source>
        <dbReference type="ARBA" id="ARBA00012584"/>
    </source>
</evidence>
<dbReference type="Gene3D" id="3.40.50.11030">
    <property type="entry name" value="Threonylcarbamoyl-AMP synthase, C-terminal domain"/>
    <property type="match status" value="1"/>
</dbReference>
<comment type="catalytic activity">
    <reaction evidence="12 13">
        <text>L-threonine + hydrogencarbonate + ATP = L-threonylcarbamoyladenylate + diphosphate + H2O</text>
        <dbReference type="Rhea" id="RHEA:36407"/>
        <dbReference type="ChEBI" id="CHEBI:15377"/>
        <dbReference type="ChEBI" id="CHEBI:17544"/>
        <dbReference type="ChEBI" id="CHEBI:30616"/>
        <dbReference type="ChEBI" id="CHEBI:33019"/>
        <dbReference type="ChEBI" id="CHEBI:57926"/>
        <dbReference type="ChEBI" id="CHEBI:73682"/>
        <dbReference type="EC" id="2.7.7.87"/>
    </reaction>
</comment>
<dbReference type="EMBL" id="MRAD01000003">
    <property type="protein sequence ID" value="OOO62945.1"/>
    <property type="molecule type" value="Genomic_DNA"/>
</dbReference>
<reference evidence="16 18" key="1">
    <citation type="submission" date="2016-12" db="EMBL/GenBank/DDBJ databases">
        <title>Clostridium tepidum sp. nov., a close relative of Clostridium sporogenes and Clostridium botulinum Group I.</title>
        <authorList>
            <person name="Dobritsa A.P."/>
            <person name="Kutumbaka K."/>
            <person name="Werner K."/>
            <person name="Samadpour M."/>
        </authorList>
    </citation>
    <scope>NUCLEOTIDE SEQUENCE [LARGE SCALE GENOMIC DNA]</scope>
    <source>
        <strain evidence="16 18">PE</strain>
    </source>
</reference>
<comment type="function">
    <text evidence="13">Required for the formation of a threonylcarbamoyl group on adenosine at position 37 (t(6)A37) in tRNAs that read codons beginning with adenine.</text>
</comment>
<dbReference type="PIRSF" id="PIRSF004930">
    <property type="entry name" value="Tln_factor_SUA5"/>
    <property type="match status" value="1"/>
</dbReference>
<evidence type="ECO:0000313" key="19">
    <source>
        <dbReference type="Proteomes" id="UP000190256"/>
    </source>
</evidence>
<dbReference type="Proteomes" id="UP000190206">
    <property type="component" value="Unassembled WGS sequence"/>
</dbReference>
<proteinExistence type="inferred from homology"/>
<dbReference type="GO" id="GO:0061710">
    <property type="term" value="F:L-threonylcarbamoyladenylate synthase"/>
    <property type="evidence" value="ECO:0007669"/>
    <property type="project" value="UniProtKB-EC"/>
</dbReference>
<evidence type="ECO:0000256" key="12">
    <source>
        <dbReference type="ARBA" id="ARBA00048366"/>
    </source>
</evidence>
<dbReference type="OrthoDB" id="9814580at2"/>
<keyword evidence="18" id="KW-1185">Reference proteome</keyword>
<evidence type="ECO:0000256" key="10">
    <source>
        <dbReference type="ARBA" id="ARBA00022840"/>
    </source>
</evidence>
<evidence type="ECO:0000313" key="17">
    <source>
        <dbReference type="EMBL" id="OOO65040.1"/>
    </source>
</evidence>
<feature type="binding site" evidence="14">
    <location>
        <position position="37"/>
    </location>
    <ligand>
        <name>L-threonine</name>
        <dbReference type="ChEBI" id="CHEBI:57926"/>
    </ligand>
</feature>
<keyword evidence="10 13" id="KW-0067">ATP-binding</keyword>
<evidence type="ECO:0000256" key="7">
    <source>
        <dbReference type="ARBA" id="ARBA00022694"/>
    </source>
</evidence>
<dbReference type="GO" id="GO:0008033">
    <property type="term" value="P:tRNA processing"/>
    <property type="evidence" value="ECO:0007669"/>
    <property type="project" value="UniProtKB-KW"/>
</dbReference>
<comment type="subcellular location">
    <subcellularLocation>
        <location evidence="1 13">Cytoplasm</location>
    </subcellularLocation>
</comment>
<comment type="caution">
    <text evidence="17">The sequence shown here is derived from an EMBL/GenBank/DDBJ whole genome shotgun (WGS) entry which is preliminary data.</text>
</comment>
<evidence type="ECO:0000256" key="5">
    <source>
        <dbReference type="ARBA" id="ARBA00022490"/>
    </source>
</evidence>
<feature type="domain" description="YrdC-like" evidence="15">
    <location>
        <begin position="15"/>
        <end position="201"/>
    </location>
</feature>
<dbReference type="InterPro" id="IPR017945">
    <property type="entry name" value="DHBP_synth_RibB-like_a/b_dom"/>
</dbReference>
<dbReference type="InterPro" id="IPR005145">
    <property type="entry name" value="Sua5_C"/>
</dbReference>
<keyword evidence="8 13" id="KW-0548">Nucleotidyltransferase</keyword>
<dbReference type="FunFam" id="3.90.870.10:FF:000009">
    <property type="entry name" value="Threonylcarbamoyl-AMP synthase, putative"/>
    <property type="match status" value="1"/>
</dbReference>
<dbReference type="Gene3D" id="3.90.870.10">
    <property type="entry name" value="DHBP synthase"/>
    <property type="match status" value="1"/>
</dbReference>
<protein>
    <recommendedName>
        <fullName evidence="4 13">Threonylcarbamoyl-AMP synthase</fullName>
        <shortName evidence="13">TC-AMP synthase</shortName>
        <ecNumber evidence="3 13">2.7.7.87</ecNumber>
    </recommendedName>
    <alternativeName>
        <fullName evidence="11 13">L-threonylcarbamoyladenylate synthase</fullName>
    </alternativeName>
</protein>
<feature type="binding site" evidence="14">
    <location>
        <position position="239"/>
    </location>
    <ligand>
        <name>ATP</name>
        <dbReference type="ChEBI" id="CHEBI:30616"/>
    </ligand>
</feature>
<evidence type="ECO:0000256" key="1">
    <source>
        <dbReference type="ARBA" id="ARBA00004496"/>
    </source>
</evidence>
<comment type="similarity">
    <text evidence="2 13">Belongs to the SUA5 family.</text>
</comment>
<dbReference type="STRING" id="1962263.BS637_03780"/>
<dbReference type="EMBL" id="MRAE01000022">
    <property type="protein sequence ID" value="OOO65040.1"/>
    <property type="molecule type" value="Genomic_DNA"/>
</dbReference>
<keyword evidence="5 13" id="KW-0963">Cytoplasm</keyword>
<evidence type="ECO:0000259" key="15">
    <source>
        <dbReference type="PROSITE" id="PS51163"/>
    </source>
</evidence>
<evidence type="ECO:0000256" key="4">
    <source>
        <dbReference type="ARBA" id="ARBA00015492"/>
    </source>
</evidence>
<dbReference type="NCBIfam" id="TIGR00057">
    <property type="entry name" value="L-threonylcarbamoyladenylate synthase"/>
    <property type="match status" value="1"/>
</dbReference>
<dbReference type="GO" id="GO:0006450">
    <property type="term" value="P:regulation of translational fidelity"/>
    <property type="evidence" value="ECO:0007669"/>
    <property type="project" value="TreeGrafter"/>
</dbReference>
<feature type="binding site" evidence="14">
    <location>
        <position position="123"/>
    </location>
    <ligand>
        <name>L-threonine</name>
        <dbReference type="ChEBI" id="CHEBI:57926"/>
    </ligand>
</feature>
<keyword evidence="6 13" id="KW-0808">Transferase</keyword>
<feature type="binding site" evidence="14">
    <location>
        <position position="60"/>
    </location>
    <ligand>
        <name>ATP</name>
        <dbReference type="ChEBI" id="CHEBI:30616"/>
    </ligand>
</feature>
<evidence type="ECO:0000256" key="13">
    <source>
        <dbReference type="PIRNR" id="PIRNR004930"/>
    </source>
</evidence>
<evidence type="ECO:0000313" key="18">
    <source>
        <dbReference type="Proteomes" id="UP000190206"/>
    </source>
</evidence>
<gene>
    <name evidence="16" type="ORF">BS637_03780</name>
    <name evidence="17" type="ORF">BS638_09430</name>
</gene>
<feature type="binding site" evidence="14">
    <location>
        <position position="69"/>
    </location>
    <ligand>
        <name>L-threonine</name>
        <dbReference type="ChEBI" id="CHEBI:57926"/>
    </ligand>
</feature>
<feature type="binding site" evidence="14">
    <location>
        <position position="183"/>
    </location>
    <ligand>
        <name>L-threonine</name>
        <dbReference type="ChEBI" id="CHEBI:57926"/>
    </ligand>
</feature>
<dbReference type="InterPro" id="IPR050156">
    <property type="entry name" value="TC-AMP_synthase_SUA5"/>
</dbReference>
<accession>A0A1S9I440</accession>
<evidence type="ECO:0000256" key="6">
    <source>
        <dbReference type="ARBA" id="ARBA00022679"/>
    </source>
</evidence>
<dbReference type="Pfam" id="PF01300">
    <property type="entry name" value="Sua5_yciO_yrdC"/>
    <property type="match status" value="1"/>
</dbReference>
<dbReference type="FunFam" id="3.40.50.11030:FF:000001">
    <property type="entry name" value="Threonylcarbamoyl-AMP synthase"/>
    <property type="match status" value="1"/>
</dbReference>
<feature type="binding site" evidence="14">
    <location>
        <position position="143"/>
    </location>
    <ligand>
        <name>L-threonine</name>
        <dbReference type="ChEBI" id="CHEBI:57926"/>
    </ligand>
</feature>
<dbReference type="GO" id="GO:0005737">
    <property type="term" value="C:cytoplasm"/>
    <property type="evidence" value="ECO:0007669"/>
    <property type="project" value="UniProtKB-SubCell"/>
</dbReference>
<evidence type="ECO:0000256" key="9">
    <source>
        <dbReference type="ARBA" id="ARBA00022741"/>
    </source>
</evidence>
<dbReference type="RefSeq" id="WP_078023354.1">
    <property type="nucleotide sequence ID" value="NZ_JADPGM010000002.1"/>
</dbReference>
<keyword evidence="9 13" id="KW-0547">Nucleotide-binding</keyword>
<dbReference type="EC" id="2.7.7.87" evidence="3 13"/>